<dbReference type="OrthoDB" id="3123748at2759"/>
<evidence type="ECO:0008006" key="4">
    <source>
        <dbReference type="Google" id="ProtNLM"/>
    </source>
</evidence>
<keyword evidence="1" id="KW-0175">Coiled coil</keyword>
<name>A0A4Y7T288_COPMI</name>
<keyword evidence="3" id="KW-1185">Reference proteome</keyword>
<organism evidence="2 3">
    <name type="scientific">Coprinellus micaceus</name>
    <name type="common">Glistening ink-cap mushroom</name>
    <name type="synonym">Coprinus micaceus</name>
    <dbReference type="NCBI Taxonomy" id="71717"/>
    <lineage>
        <taxon>Eukaryota</taxon>
        <taxon>Fungi</taxon>
        <taxon>Dikarya</taxon>
        <taxon>Basidiomycota</taxon>
        <taxon>Agaricomycotina</taxon>
        <taxon>Agaricomycetes</taxon>
        <taxon>Agaricomycetidae</taxon>
        <taxon>Agaricales</taxon>
        <taxon>Agaricineae</taxon>
        <taxon>Psathyrellaceae</taxon>
        <taxon>Coprinellus</taxon>
    </lineage>
</organism>
<gene>
    <name evidence="2" type="ORF">FA13DRAFT_1815989</name>
</gene>
<reference evidence="2 3" key="1">
    <citation type="journal article" date="2019" name="Nat. Ecol. Evol.">
        <title>Megaphylogeny resolves global patterns of mushroom evolution.</title>
        <authorList>
            <person name="Varga T."/>
            <person name="Krizsan K."/>
            <person name="Foldi C."/>
            <person name="Dima B."/>
            <person name="Sanchez-Garcia M."/>
            <person name="Sanchez-Ramirez S."/>
            <person name="Szollosi G.J."/>
            <person name="Szarkandi J.G."/>
            <person name="Papp V."/>
            <person name="Albert L."/>
            <person name="Andreopoulos W."/>
            <person name="Angelini C."/>
            <person name="Antonin V."/>
            <person name="Barry K.W."/>
            <person name="Bougher N.L."/>
            <person name="Buchanan P."/>
            <person name="Buyck B."/>
            <person name="Bense V."/>
            <person name="Catcheside P."/>
            <person name="Chovatia M."/>
            <person name="Cooper J."/>
            <person name="Damon W."/>
            <person name="Desjardin D."/>
            <person name="Finy P."/>
            <person name="Geml J."/>
            <person name="Haridas S."/>
            <person name="Hughes K."/>
            <person name="Justo A."/>
            <person name="Karasinski D."/>
            <person name="Kautmanova I."/>
            <person name="Kiss B."/>
            <person name="Kocsube S."/>
            <person name="Kotiranta H."/>
            <person name="LaButti K.M."/>
            <person name="Lechner B.E."/>
            <person name="Liimatainen K."/>
            <person name="Lipzen A."/>
            <person name="Lukacs Z."/>
            <person name="Mihaltcheva S."/>
            <person name="Morgado L.N."/>
            <person name="Niskanen T."/>
            <person name="Noordeloos M.E."/>
            <person name="Ohm R.A."/>
            <person name="Ortiz-Santana B."/>
            <person name="Ovrebo C."/>
            <person name="Racz N."/>
            <person name="Riley R."/>
            <person name="Savchenko A."/>
            <person name="Shiryaev A."/>
            <person name="Soop K."/>
            <person name="Spirin V."/>
            <person name="Szebenyi C."/>
            <person name="Tomsovsky M."/>
            <person name="Tulloss R.E."/>
            <person name="Uehling J."/>
            <person name="Grigoriev I.V."/>
            <person name="Vagvolgyi C."/>
            <person name="Papp T."/>
            <person name="Martin F.M."/>
            <person name="Miettinen O."/>
            <person name="Hibbett D.S."/>
            <person name="Nagy L.G."/>
        </authorList>
    </citation>
    <scope>NUCLEOTIDE SEQUENCE [LARGE SCALE GENOMIC DNA]</scope>
    <source>
        <strain evidence="2 3">FP101781</strain>
    </source>
</reference>
<comment type="caution">
    <text evidence="2">The sequence shown here is derived from an EMBL/GenBank/DDBJ whole genome shotgun (WGS) entry which is preliminary data.</text>
</comment>
<evidence type="ECO:0000313" key="2">
    <source>
        <dbReference type="EMBL" id="TEB28266.1"/>
    </source>
</evidence>
<accession>A0A4Y7T288</accession>
<feature type="coiled-coil region" evidence="1">
    <location>
        <begin position="28"/>
        <end position="69"/>
    </location>
</feature>
<proteinExistence type="predicted"/>
<protein>
    <recommendedName>
        <fullName evidence="4">F-box domain-containing protein</fullName>
    </recommendedName>
</protein>
<evidence type="ECO:0000313" key="3">
    <source>
        <dbReference type="Proteomes" id="UP000298030"/>
    </source>
</evidence>
<dbReference type="AlphaFoldDB" id="A0A4Y7T288"/>
<evidence type="ECO:0000256" key="1">
    <source>
        <dbReference type="SAM" id="Coils"/>
    </source>
</evidence>
<dbReference type="EMBL" id="QPFP01000034">
    <property type="protein sequence ID" value="TEB28266.1"/>
    <property type="molecule type" value="Genomic_DNA"/>
</dbReference>
<dbReference type="Proteomes" id="UP000298030">
    <property type="component" value="Unassembled WGS sequence"/>
</dbReference>
<sequence>MDDCSPTFHRLHMECSPSDGEANIRDYIECTKATVASLDQRMEEMKARLAAMQAEKERHLRDINRAANLLSPIRTLPVEVITSIFLRCLEESDSTTMRNHPSVTISPLVTDICQTEAAHSDVAIDTFLHWSQNLDNVQHMVEAWTHRSMTCPIRLSLTSGERNASLLSQSTLRAARERFEAFVDILCASARRWAHVDFKLTFDPVTEDAVALFNLPSSEYEAILSATSHVLRAIPDNSQFPRFMGDFAAARSLSTIPLYAFVTTLDFMGPAIGINNDIGSFRARRIQDLSAVLEVLRSFPLLVDCKICVRDFEAIRVPGTPVSLPHLKSMTLVGSTVCKGFAPSVHLPQLAVLAFEDYVVLNRPIDEWSNGVIEFLRIHGSHLSEVAFLPQVIPPSSILTCLQSIPNVLKLTISSGMTRSSIYRGVDIAWIKALQTPSLCPQLEVLEVKGAQNSQLDGSMEKAVVDMIISRRAGGSNVSPGSGAERETSLREVVVDFTDPQKVDMMKELRAHHLDVSDMDLKTAYPLLGCS</sequence>